<dbReference type="InterPro" id="IPR036388">
    <property type="entry name" value="WH-like_DNA-bd_sf"/>
</dbReference>
<dbReference type="SUPFAM" id="SSF46785">
    <property type="entry name" value="Winged helix' DNA-binding domain"/>
    <property type="match status" value="1"/>
</dbReference>
<dbReference type="InterPro" id="IPR001034">
    <property type="entry name" value="DeoR_HTH"/>
</dbReference>
<dbReference type="SUPFAM" id="SSF160387">
    <property type="entry name" value="NosL/MerB-like"/>
    <property type="match status" value="1"/>
</dbReference>
<evidence type="ECO:0000256" key="1">
    <source>
        <dbReference type="ARBA" id="ARBA00023015"/>
    </source>
</evidence>
<feature type="domain" description="HTH deoR-type" evidence="4">
    <location>
        <begin position="2"/>
        <end position="57"/>
    </location>
</feature>
<dbReference type="RefSeq" id="WP_200747728.1">
    <property type="nucleotide sequence ID" value="NZ_JAEOAH010000003.1"/>
</dbReference>
<evidence type="ECO:0000313" key="5">
    <source>
        <dbReference type="EMBL" id="MBK3493674.1"/>
    </source>
</evidence>
<dbReference type="InterPro" id="IPR036390">
    <property type="entry name" value="WH_DNA-bd_sf"/>
</dbReference>
<dbReference type="Pfam" id="PF08220">
    <property type="entry name" value="HTH_DeoR"/>
    <property type="match status" value="1"/>
</dbReference>
<evidence type="ECO:0000256" key="3">
    <source>
        <dbReference type="ARBA" id="ARBA00023163"/>
    </source>
</evidence>
<protein>
    <submittedName>
        <fullName evidence="5">DeoR/GlpR transcriptional regulator</fullName>
    </submittedName>
</protein>
<name>A0ABS1H2N2_9BACL</name>
<dbReference type="InterPro" id="IPR008719">
    <property type="entry name" value="N2O_reductase_NosL"/>
</dbReference>
<keyword evidence="2" id="KW-0238">DNA-binding</keyword>
<evidence type="ECO:0000256" key="2">
    <source>
        <dbReference type="ARBA" id="ARBA00023125"/>
    </source>
</evidence>
<reference evidence="5 6" key="1">
    <citation type="submission" date="2020-12" db="EMBL/GenBank/DDBJ databases">
        <title>YIM B01967 draft genome.</title>
        <authorList>
            <person name="Yan X."/>
        </authorList>
    </citation>
    <scope>NUCLEOTIDE SEQUENCE [LARGE SCALE GENOMIC DNA]</scope>
    <source>
        <strain evidence="5 6">YIM B01967</strain>
    </source>
</reference>
<dbReference type="PROSITE" id="PS00894">
    <property type="entry name" value="HTH_DEOR_1"/>
    <property type="match status" value="1"/>
</dbReference>
<accession>A0ABS1H2N2</accession>
<dbReference type="PRINTS" id="PR00037">
    <property type="entry name" value="HTHLACR"/>
</dbReference>
<organism evidence="5 6">
    <name type="scientific">Viridibacillus soli</name>
    <dbReference type="NCBI Taxonomy" id="2798301"/>
    <lineage>
        <taxon>Bacteria</taxon>
        <taxon>Bacillati</taxon>
        <taxon>Bacillota</taxon>
        <taxon>Bacilli</taxon>
        <taxon>Bacillales</taxon>
        <taxon>Caryophanaceae</taxon>
        <taxon>Viridibacillus</taxon>
    </lineage>
</organism>
<dbReference type="Proteomes" id="UP000618943">
    <property type="component" value="Unassembled WGS sequence"/>
</dbReference>
<dbReference type="Gene3D" id="1.10.10.10">
    <property type="entry name" value="Winged helix-like DNA-binding domain superfamily/Winged helix DNA-binding domain"/>
    <property type="match status" value="1"/>
</dbReference>
<evidence type="ECO:0000313" key="6">
    <source>
        <dbReference type="Proteomes" id="UP000618943"/>
    </source>
</evidence>
<dbReference type="PANTHER" id="PTHR41247:SF1">
    <property type="entry name" value="HTH-TYPE TRANSCRIPTIONAL REPRESSOR YCNK"/>
    <property type="match status" value="1"/>
</dbReference>
<sequence length="190" mass="21750">MLSERQQLIRDMILYRHNLKISELSQTLGVSEMTVHRDIKPLVEEGFIMKTYGGITLVRDQSPQHVEDDDCVYCHRKCDERLVYRIILSNGKRENACCSHCGILRHLQLGDEVTQAICTDFLTGTTISAHLAWFVIDTTVHIRCCQPQVLVFETEGFAQNFVKGFGGKVNTFSEIMKSFPQHLRLSCRNS</sequence>
<dbReference type="PANTHER" id="PTHR41247">
    <property type="entry name" value="HTH-TYPE TRANSCRIPTIONAL REPRESSOR YCNK"/>
    <property type="match status" value="1"/>
</dbReference>
<comment type="caution">
    <text evidence="5">The sequence shown here is derived from an EMBL/GenBank/DDBJ whole genome shotgun (WGS) entry which is preliminary data.</text>
</comment>
<dbReference type="EMBL" id="JAEOAH010000003">
    <property type="protein sequence ID" value="MBK3493674.1"/>
    <property type="molecule type" value="Genomic_DNA"/>
</dbReference>
<keyword evidence="3" id="KW-0804">Transcription</keyword>
<keyword evidence="6" id="KW-1185">Reference proteome</keyword>
<keyword evidence="1" id="KW-0805">Transcription regulation</keyword>
<evidence type="ECO:0000259" key="4">
    <source>
        <dbReference type="PROSITE" id="PS51000"/>
    </source>
</evidence>
<dbReference type="SMART" id="SM00420">
    <property type="entry name" value="HTH_DEOR"/>
    <property type="match status" value="1"/>
</dbReference>
<dbReference type="PROSITE" id="PS51000">
    <property type="entry name" value="HTH_DEOR_2"/>
    <property type="match status" value="1"/>
</dbReference>
<dbReference type="InterPro" id="IPR018356">
    <property type="entry name" value="Tscrpt_reg_HTH_DeoR_CS"/>
</dbReference>
<gene>
    <name evidence="5" type="ORF">JFL43_02115</name>
</gene>
<proteinExistence type="predicted"/>